<comment type="caution">
    <text evidence="1">The sequence shown here is derived from an EMBL/GenBank/DDBJ whole genome shotgun (WGS) entry which is preliminary data.</text>
</comment>
<reference evidence="2" key="1">
    <citation type="journal article" date="2019" name="Int. J. Syst. Evol. Microbiol.">
        <title>The Global Catalogue of Microorganisms (GCM) 10K type strain sequencing project: providing services to taxonomists for standard genome sequencing and annotation.</title>
        <authorList>
            <consortium name="The Broad Institute Genomics Platform"/>
            <consortium name="The Broad Institute Genome Sequencing Center for Infectious Disease"/>
            <person name="Wu L."/>
            <person name="Ma J."/>
        </authorList>
    </citation>
    <scope>NUCLEOTIDE SEQUENCE [LARGE SCALE GENOMIC DNA]</scope>
    <source>
        <strain evidence="2">NBRC 112299</strain>
    </source>
</reference>
<protein>
    <submittedName>
        <fullName evidence="1">Uncharacterized protein</fullName>
    </submittedName>
</protein>
<evidence type="ECO:0000313" key="2">
    <source>
        <dbReference type="Proteomes" id="UP001157125"/>
    </source>
</evidence>
<accession>A0ABQ6ID23</accession>
<sequence>MRSEAAIAAHETGVDEAVSFADWTSQVDMFADLRDILEIFSPAVFHRSLTDLVGATAPHGSSRFVDLPRRDRRALVRRAVELLRPGRSKDTLHEDLVRAHDLAVAWRSHCSAGGWPVVPDDYDVFVERVGRARHEWDTIAATVAAVTGADDLPEQPWDDLVERLDRLALGVPGSLESSEVSDVDIDVETGGFEALVADLRARGAGPEQIRRDLEFAWWAAAFDAIVTADPTLTEYGALGVAMEEFRTRDDAFAGARIGPLMRAAAERRRSAIARHPDLARDLFSALVEGADASFKEPVARLRAARDKPQARHAR</sequence>
<dbReference type="Proteomes" id="UP001157125">
    <property type="component" value="Unassembled WGS sequence"/>
</dbReference>
<proteinExistence type="predicted"/>
<evidence type="ECO:0000313" key="1">
    <source>
        <dbReference type="EMBL" id="GMA35087.1"/>
    </source>
</evidence>
<name>A0ABQ6ID23_9MICO</name>
<dbReference type="EMBL" id="BSUN01000001">
    <property type="protein sequence ID" value="GMA35087.1"/>
    <property type="molecule type" value="Genomic_DNA"/>
</dbReference>
<dbReference type="RefSeq" id="WP_284327756.1">
    <property type="nucleotide sequence ID" value="NZ_BSUN01000001.1"/>
</dbReference>
<organism evidence="1 2">
    <name type="scientific">Demequina litorisediminis</name>
    <dbReference type="NCBI Taxonomy" id="1849022"/>
    <lineage>
        <taxon>Bacteria</taxon>
        <taxon>Bacillati</taxon>
        <taxon>Actinomycetota</taxon>
        <taxon>Actinomycetes</taxon>
        <taxon>Micrococcales</taxon>
        <taxon>Demequinaceae</taxon>
        <taxon>Demequina</taxon>
    </lineage>
</organism>
<gene>
    <name evidence="1" type="ORF">GCM10025876_12910</name>
</gene>
<keyword evidence="2" id="KW-1185">Reference proteome</keyword>